<dbReference type="Pfam" id="PF00535">
    <property type="entry name" value="Glycos_transf_2"/>
    <property type="match status" value="1"/>
</dbReference>
<name>A0ABT4YQ72_9VIBR</name>
<dbReference type="EMBL" id="JAQLOI010000001">
    <property type="protein sequence ID" value="MDB1123709.1"/>
    <property type="molecule type" value="Genomic_DNA"/>
</dbReference>
<dbReference type="CDD" id="cd00761">
    <property type="entry name" value="Glyco_tranf_GTA_type"/>
    <property type="match status" value="1"/>
</dbReference>
<keyword evidence="2" id="KW-0808">Transferase</keyword>
<proteinExistence type="predicted"/>
<organism evidence="2 3">
    <name type="scientific">Vibrio algarum</name>
    <dbReference type="NCBI Taxonomy" id="3020714"/>
    <lineage>
        <taxon>Bacteria</taxon>
        <taxon>Pseudomonadati</taxon>
        <taxon>Pseudomonadota</taxon>
        <taxon>Gammaproteobacteria</taxon>
        <taxon>Vibrionales</taxon>
        <taxon>Vibrionaceae</taxon>
        <taxon>Vibrio</taxon>
    </lineage>
</organism>
<dbReference type="InterPro" id="IPR001173">
    <property type="entry name" value="Glyco_trans_2-like"/>
</dbReference>
<feature type="domain" description="Glycosyltransferase 2-like" evidence="1">
    <location>
        <begin position="12"/>
        <end position="177"/>
    </location>
</feature>
<dbReference type="RefSeq" id="WP_272135275.1">
    <property type="nucleotide sequence ID" value="NZ_JAQLOI010000001.1"/>
</dbReference>
<dbReference type="PANTHER" id="PTHR43685:SF2">
    <property type="entry name" value="GLYCOSYLTRANSFERASE 2-LIKE DOMAIN-CONTAINING PROTEIN"/>
    <property type="match status" value="1"/>
</dbReference>
<dbReference type="EC" id="2.4.-.-" evidence="2"/>
<sequence length="337" mass="39298">MDSNLNTELFFSVVIPTRNRPEMFRVALDSVISQNFDNFEIIIIDDGSTPDSQSMYKELMIQYATKVTLHSLVYRPNGHGPSYTRNYGAQLAKGKYVCFLDDDDSWSDPDHLLNAYKSISSKDETVDVYYSNQKAFFENGKELKEFIWIEELSSKTNNFVRDECGAVFVDTGFLMQSSGFAHMNCTIVNRAFFCKMNGMDENIRYESDREFYLRTIDEAGFILFNPAVIARHNIPDSQKKNNVSTRSSPYEKLIFQLRTYNKGMLFAKKKEIRRFCKTNKMYTLKKLTECLQRDKNYGLSRHYAFQALTTNFSFKWLMFTAYLTVMSIIVREVNKDN</sequence>
<evidence type="ECO:0000259" key="1">
    <source>
        <dbReference type="Pfam" id="PF00535"/>
    </source>
</evidence>
<dbReference type="InterPro" id="IPR029044">
    <property type="entry name" value="Nucleotide-diphossugar_trans"/>
</dbReference>
<dbReference type="PANTHER" id="PTHR43685">
    <property type="entry name" value="GLYCOSYLTRANSFERASE"/>
    <property type="match status" value="1"/>
</dbReference>
<reference evidence="2 3" key="1">
    <citation type="submission" date="2023-01" db="EMBL/GenBank/DDBJ databases">
        <title>Vibrio sp. KJ40-1 sp.nov, isolated from marine algae.</title>
        <authorList>
            <person name="Butt M."/>
            <person name="Kim J.M.J."/>
            <person name="Jeon C.O.C."/>
        </authorList>
    </citation>
    <scope>NUCLEOTIDE SEQUENCE [LARGE SCALE GENOMIC DNA]</scope>
    <source>
        <strain evidence="2 3">KJ40-1</strain>
    </source>
</reference>
<keyword evidence="2" id="KW-0328">Glycosyltransferase</keyword>
<gene>
    <name evidence="2" type="ORF">PGX00_08580</name>
</gene>
<dbReference type="Gene3D" id="3.90.550.10">
    <property type="entry name" value="Spore Coat Polysaccharide Biosynthesis Protein SpsA, Chain A"/>
    <property type="match status" value="1"/>
</dbReference>
<dbReference type="SUPFAM" id="SSF53448">
    <property type="entry name" value="Nucleotide-diphospho-sugar transferases"/>
    <property type="match status" value="1"/>
</dbReference>
<dbReference type="InterPro" id="IPR050834">
    <property type="entry name" value="Glycosyltransf_2"/>
</dbReference>
<comment type="caution">
    <text evidence="2">The sequence shown here is derived from an EMBL/GenBank/DDBJ whole genome shotgun (WGS) entry which is preliminary data.</text>
</comment>
<evidence type="ECO:0000313" key="2">
    <source>
        <dbReference type="EMBL" id="MDB1123709.1"/>
    </source>
</evidence>
<accession>A0ABT4YQ72</accession>
<dbReference type="GO" id="GO:0016757">
    <property type="term" value="F:glycosyltransferase activity"/>
    <property type="evidence" value="ECO:0007669"/>
    <property type="project" value="UniProtKB-KW"/>
</dbReference>
<keyword evidence="3" id="KW-1185">Reference proteome</keyword>
<protein>
    <submittedName>
        <fullName evidence="2">Glycosyltransferase</fullName>
        <ecNumber evidence="2">2.4.-.-</ecNumber>
    </submittedName>
</protein>
<dbReference type="Proteomes" id="UP001210678">
    <property type="component" value="Unassembled WGS sequence"/>
</dbReference>
<evidence type="ECO:0000313" key="3">
    <source>
        <dbReference type="Proteomes" id="UP001210678"/>
    </source>
</evidence>